<comment type="caution">
    <text evidence="5">The sequence shown here is derived from an EMBL/GenBank/DDBJ whole genome shotgun (WGS) entry which is preliminary data.</text>
</comment>
<proteinExistence type="predicted"/>
<dbReference type="PRINTS" id="PR00032">
    <property type="entry name" value="HTHARAC"/>
</dbReference>
<dbReference type="PROSITE" id="PS00041">
    <property type="entry name" value="HTH_ARAC_FAMILY_1"/>
    <property type="match status" value="1"/>
</dbReference>
<evidence type="ECO:0000313" key="6">
    <source>
        <dbReference type="Proteomes" id="UP001165263"/>
    </source>
</evidence>
<dbReference type="InterPro" id="IPR018062">
    <property type="entry name" value="HTH_AraC-typ_CS"/>
</dbReference>
<dbReference type="Pfam" id="PF12833">
    <property type="entry name" value="HTH_18"/>
    <property type="match status" value="1"/>
</dbReference>
<feature type="domain" description="HTH araC/xylS-type" evidence="4">
    <location>
        <begin position="172"/>
        <end position="270"/>
    </location>
</feature>
<reference evidence="5" key="1">
    <citation type="submission" date="2022-08" db="EMBL/GenBank/DDBJ databases">
        <title>Reclassification of Massilia species as members of the genera Telluria, Duganella, Pseudoduganella, Mokoshia gen. nov. and Zemynaea gen. nov. using orthogonal and non-orthogonal genome-based approaches.</title>
        <authorList>
            <person name="Bowman J.P."/>
        </authorList>
    </citation>
    <scope>NUCLEOTIDE SEQUENCE</scope>
    <source>
        <strain evidence="5">LMG 11547</strain>
    </source>
</reference>
<accession>A0ABT2C8J5</accession>
<evidence type="ECO:0000259" key="4">
    <source>
        <dbReference type="PROSITE" id="PS01124"/>
    </source>
</evidence>
<evidence type="ECO:0000256" key="3">
    <source>
        <dbReference type="ARBA" id="ARBA00023163"/>
    </source>
</evidence>
<dbReference type="Proteomes" id="UP001165263">
    <property type="component" value="Unassembled WGS sequence"/>
</dbReference>
<evidence type="ECO:0000256" key="1">
    <source>
        <dbReference type="ARBA" id="ARBA00023015"/>
    </source>
</evidence>
<dbReference type="InterPro" id="IPR018060">
    <property type="entry name" value="HTH_AraC"/>
</dbReference>
<dbReference type="InterPro" id="IPR050204">
    <property type="entry name" value="AraC_XylS_family_regulators"/>
</dbReference>
<dbReference type="PROSITE" id="PS01124">
    <property type="entry name" value="HTH_ARAC_FAMILY_2"/>
    <property type="match status" value="1"/>
</dbReference>
<gene>
    <name evidence="5" type="ORF">NX786_30750</name>
</gene>
<keyword evidence="1" id="KW-0805">Transcription regulation</keyword>
<dbReference type="InterPro" id="IPR020449">
    <property type="entry name" value="Tscrpt_reg_AraC-type_HTH"/>
</dbReference>
<evidence type="ECO:0000256" key="2">
    <source>
        <dbReference type="ARBA" id="ARBA00023125"/>
    </source>
</evidence>
<evidence type="ECO:0000313" key="5">
    <source>
        <dbReference type="EMBL" id="MCS0633727.1"/>
    </source>
</evidence>
<dbReference type="Gene3D" id="1.10.10.60">
    <property type="entry name" value="Homeodomain-like"/>
    <property type="match status" value="1"/>
</dbReference>
<keyword evidence="3" id="KW-0804">Transcription</keyword>
<dbReference type="InterPro" id="IPR009057">
    <property type="entry name" value="Homeodomain-like_sf"/>
</dbReference>
<dbReference type="InterPro" id="IPR011051">
    <property type="entry name" value="RmlC_Cupin_sf"/>
</dbReference>
<dbReference type="SUPFAM" id="SSF51182">
    <property type="entry name" value="RmlC-like cupins"/>
    <property type="match status" value="1"/>
</dbReference>
<dbReference type="EMBL" id="JANUHC010000017">
    <property type="protein sequence ID" value="MCS0633727.1"/>
    <property type="molecule type" value="Genomic_DNA"/>
</dbReference>
<dbReference type="SUPFAM" id="SSF46689">
    <property type="entry name" value="Homeodomain-like"/>
    <property type="match status" value="2"/>
</dbReference>
<dbReference type="PANTHER" id="PTHR46796">
    <property type="entry name" value="HTH-TYPE TRANSCRIPTIONAL ACTIVATOR RHAS-RELATED"/>
    <property type="match status" value="1"/>
</dbReference>
<keyword evidence="6" id="KW-1185">Reference proteome</keyword>
<dbReference type="RefSeq" id="WP_259452679.1">
    <property type="nucleotide sequence ID" value="NZ_CP119520.1"/>
</dbReference>
<name>A0ABT2C8J5_9BURK</name>
<dbReference type="SMART" id="SM00342">
    <property type="entry name" value="HTH_ARAC"/>
    <property type="match status" value="1"/>
</dbReference>
<keyword evidence="2" id="KW-0238">DNA-binding</keyword>
<organism evidence="5 6">
    <name type="scientific">Telluria mixta</name>
    <dbReference type="NCBI Taxonomy" id="34071"/>
    <lineage>
        <taxon>Bacteria</taxon>
        <taxon>Pseudomonadati</taxon>
        <taxon>Pseudomonadota</taxon>
        <taxon>Betaproteobacteria</taxon>
        <taxon>Burkholderiales</taxon>
        <taxon>Oxalobacteraceae</taxon>
        <taxon>Telluria group</taxon>
        <taxon>Telluria</taxon>
    </lineage>
</organism>
<protein>
    <submittedName>
        <fullName evidence="5">AraC family transcriptional regulator</fullName>
    </submittedName>
</protein>
<dbReference type="PANTHER" id="PTHR46796:SF2">
    <property type="entry name" value="TRANSCRIPTIONAL REGULATORY PROTEIN"/>
    <property type="match status" value="1"/>
</dbReference>
<sequence length="284" mass="31010">MAEAYAFREGAFGQAIVLEAGSDLVAHSHSESQIVFWLGGAKARATVGTETVLYGENTGLGSNANESHDMVLLDESGPAVFLVFMISRTWLNERRRVTGRPFVFPSPRIPIDAALRQACWQVLDLIFSGDESQNTLDDLVERLIIAAIDAVTQARAPDAKPLLPPLIDHRLRAAIALMRTHVSEKLALDDIAARVGLSRAHLFTLFRDQLNTTPQVFWSAVRVEEAMRRLIRERASLTNVALDLGFSAPSNFSRFFKEHTGVSPSTFRRAASGATPATVTGLAG</sequence>